<keyword evidence="1" id="KW-0812">Transmembrane</keyword>
<dbReference type="RefSeq" id="WP_309865690.1">
    <property type="nucleotide sequence ID" value="NZ_JAVDQG010000004.1"/>
</dbReference>
<organism evidence="2 3">
    <name type="scientific">Desmospora profundinema</name>
    <dbReference type="NCBI Taxonomy" id="1571184"/>
    <lineage>
        <taxon>Bacteria</taxon>
        <taxon>Bacillati</taxon>
        <taxon>Bacillota</taxon>
        <taxon>Bacilli</taxon>
        <taxon>Bacillales</taxon>
        <taxon>Thermoactinomycetaceae</taxon>
        <taxon>Desmospora</taxon>
    </lineage>
</organism>
<evidence type="ECO:0000313" key="3">
    <source>
        <dbReference type="Proteomes" id="UP001185012"/>
    </source>
</evidence>
<feature type="transmembrane region" description="Helical" evidence="1">
    <location>
        <begin position="21"/>
        <end position="46"/>
    </location>
</feature>
<keyword evidence="3" id="KW-1185">Reference proteome</keyword>
<dbReference type="Proteomes" id="UP001185012">
    <property type="component" value="Unassembled WGS sequence"/>
</dbReference>
<evidence type="ECO:0000256" key="1">
    <source>
        <dbReference type="SAM" id="Phobius"/>
    </source>
</evidence>
<proteinExistence type="predicted"/>
<keyword evidence="1" id="KW-0472">Membrane</keyword>
<name>A0ABU1IMZ2_9BACL</name>
<dbReference type="EMBL" id="JAVDQG010000004">
    <property type="protein sequence ID" value="MDR6226160.1"/>
    <property type="molecule type" value="Genomic_DNA"/>
</dbReference>
<protein>
    <submittedName>
        <fullName evidence="2">Uncharacterized protein</fullName>
    </submittedName>
</protein>
<gene>
    <name evidence="2" type="ORF">JOE21_002166</name>
</gene>
<keyword evidence="1" id="KW-1133">Transmembrane helix</keyword>
<evidence type="ECO:0000313" key="2">
    <source>
        <dbReference type="EMBL" id="MDR6226160.1"/>
    </source>
</evidence>
<comment type="caution">
    <text evidence="2">The sequence shown here is derived from an EMBL/GenBank/DDBJ whole genome shotgun (WGS) entry which is preliminary data.</text>
</comment>
<sequence length="47" mass="5292">MKNDHSSQKKDAADKLFDFAFETVILFIIFTVLFLGLGVLLAFLGWA</sequence>
<accession>A0ABU1IMZ2</accession>
<reference evidence="2 3" key="1">
    <citation type="submission" date="2023-07" db="EMBL/GenBank/DDBJ databases">
        <title>Genomic Encyclopedia of Type Strains, Phase IV (KMG-IV): sequencing the most valuable type-strain genomes for metagenomic binning, comparative biology and taxonomic classification.</title>
        <authorList>
            <person name="Goeker M."/>
        </authorList>
    </citation>
    <scope>NUCLEOTIDE SEQUENCE [LARGE SCALE GENOMIC DNA]</scope>
    <source>
        <strain evidence="2 3">DSM 45903</strain>
    </source>
</reference>